<accession>A0A8S1GVX9</accession>
<proteinExistence type="predicted"/>
<organism evidence="1 2">
    <name type="scientific">Caenorhabditis auriculariae</name>
    <dbReference type="NCBI Taxonomy" id="2777116"/>
    <lineage>
        <taxon>Eukaryota</taxon>
        <taxon>Metazoa</taxon>
        <taxon>Ecdysozoa</taxon>
        <taxon>Nematoda</taxon>
        <taxon>Chromadorea</taxon>
        <taxon>Rhabditida</taxon>
        <taxon>Rhabditina</taxon>
        <taxon>Rhabditomorpha</taxon>
        <taxon>Rhabditoidea</taxon>
        <taxon>Rhabditidae</taxon>
        <taxon>Peloderinae</taxon>
        <taxon>Caenorhabditis</taxon>
    </lineage>
</organism>
<dbReference type="EMBL" id="CAJGYM010000002">
    <property type="protein sequence ID" value="CAD6185540.1"/>
    <property type="molecule type" value="Genomic_DNA"/>
</dbReference>
<gene>
    <name evidence="1" type="ORF">CAUJ_LOCUS1459</name>
</gene>
<reference evidence="1" key="1">
    <citation type="submission" date="2020-10" db="EMBL/GenBank/DDBJ databases">
        <authorList>
            <person name="Kikuchi T."/>
        </authorList>
    </citation>
    <scope>NUCLEOTIDE SEQUENCE</scope>
    <source>
        <strain evidence="1">NKZ352</strain>
    </source>
</reference>
<comment type="caution">
    <text evidence="1">The sequence shown here is derived from an EMBL/GenBank/DDBJ whole genome shotgun (WGS) entry which is preliminary data.</text>
</comment>
<dbReference type="Proteomes" id="UP000835052">
    <property type="component" value="Unassembled WGS sequence"/>
</dbReference>
<evidence type="ECO:0000313" key="2">
    <source>
        <dbReference type="Proteomes" id="UP000835052"/>
    </source>
</evidence>
<keyword evidence="2" id="KW-1185">Reference proteome</keyword>
<evidence type="ECO:0000313" key="1">
    <source>
        <dbReference type="EMBL" id="CAD6185540.1"/>
    </source>
</evidence>
<name>A0A8S1GVX9_9PELO</name>
<sequence length="208" mass="24234">MDEPVNEFEQLDEVAIDMVVWVRNLFEVDYDEAQFDNLRDLIRQGDLLEFFRHFTIGLYNLVHFGNSHGNEEANRQIELPINDTYRMSQDDIERFTNLMQSVTLREDGDRQVDNRNTFSEPISGAARLANQALITIISECGPRPTSFVISDVTISTKADGLTYQVEKKYQVIYNKESYSTLDDDVLHIRYFWKPEYALVSLEEKICSQ</sequence>
<dbReference type="AlphaFoldDB" id="A0A8S1GVX9"/>
<protein>
    <submittedName>
        <fullName evidence="1">Uncharacterized protein</fullName>
    </submittedName>
</protein>